<dbReference type="RefSeq" id="XP_005706610.1">
    <property type="nucleotide sequence ID" value="XM_005706553.1"/>
</dbReference>
<dbReference type="EMBL" id="KB454502">
    <property type="protein sequence ID" value="EME30089.1"/>
    <property type="molecule type" value="Genomic_DNA"/>
</dbReference>
<dbReference type="KEGG" id="gsl:Gasu_24730"/>
<dbReference type="RefSeq" id="XP_005706609.1">
    <property type="nucleotide sequence ID" value="XM_005706552.1"/>
</dbReference>
<evidence type="ECO:0000313" key="4">
    <source>
        <dbReference type="Proteomes" id="UP000030680"/>
    </source>
</evidence>
<feature type="region of interest" description="Disordered" evidence="1">
    <location>
        <begin position="25"/>
        <end position="56"/>
    </location>
</feature>
<dbReference type="Proteomes" id="UP000030680">
    <property type="component" value="Unassembled WGS sequence"/>
</dbReference>
<evidence type="ECO:0000259" key="2">
    <source>
        <dbReference type="Pfam" id="PF07202"/>
    </source>
</evidence>
<dbReference type="Gramene" id="EME30090">
    <property type="protein sequence ID" value="EME30090"/>
    <property type="gene ID" value="Gasu_24730"/>
</dbReference>
<reference evidence="4" key="1">
    <citation type="journal article" date="2013" name="Science">
        <title>Gene transfer from bacteria and archaea facilitated evolution of an extremophilic eukaryote.</title>
        <authorList>
            <person name="Schonknecht G."/>
            <person name="Chen W.H."/>
            <person name="Ternes C.M."/>
            <person name="Barbier G.G."/>
            <person name="Shrestha R.P."/>
            <person name="Stanke M."/>
            <person name="Brautigam A."/>
            <person name="Baker B.J."/>
            <person name="Banfield J.F."/>
            <person name="Garavito R.M."/>
            <person name="Carr K."/>
            <person name="Wilkerson C."/>
            <person name="Rensing S.A."/>
            <person name="Gagneul D."/>
            <person name="Dickenson N.E."/>
            <person name="Oesterhelt C."/>
            <person name="Lercher M.J."/>
            <person name="Weber A.P."/>
        </authorList>
    </citation>
    <scope>NUCLEOTIDE SEQUENCE [LARGE SCALE GENOMIC DNA]</scope>
    <source>
        <strain evidence="4">074W</strain>
    </source>
</reference>
<evidence type="ECO:0000256" key="1">
    <source>
        <dbReference type="SAM" id="MobiDB-lite"/>
    </source>
</evidence>
<evidence type="ECO:0000313" key="3">
    <source>
        <dbReference type="EMBL" id="EME30089.1"/>
    </source>
</evidence>
<accession>M2Y2P3</accession>
<organism evidence="3 4">
    <name type="scientific">Galdieria sulphuraria</name>
    <name type="common">Red alga</name>
    <dbReference type="NCBI Taxonomy" id="130081"/>
    <lineage>
        <taxon>Eukaryota</taxon>
        <taxon>Rhodophyta</taxon>
        <taxon>Bangiophyceae</taxon>
        <taxon>Galdieriales</taxon>
        <taxon>Galdieriaceae</taxon>
        <taxon>Galdieria</taxon>
    </lineage>
</organism>
<dbReference type="GeneID" id="17088841"/>
<feature type="compositionally biased region" description="Low complexity" evidence="1">
    <location>
        <begin position="30"/>
        <end position="47"/>
    </location>
</feature>
<dbReference type="InterPro" id="IPR047002">
    <property type="entry name" value="Tcp10_C_sf"/>
</dbReference>
<dbReference type="Gene3D" id="2.60.450.20">
    <property type="match status" value="1"/>
</dbReference>
<name>M2Y2P3_GALSU</name>
<dbReference type="InterPro" id="IPR009852">
    <property type="entry name" value="CENPJ_C_dom"/>
</dbReference>
<dbReference type="EMBL" id="KB454502">
    <property type="protein sequence ID" value="EME30090.1"/>
    <property type="molecule type" value="Genomic_DNA"/>
</dbReference>
<dbReference type="OrthoDB" id="10252174at2759"/>
<keyword evidence="4" id="KW-1185">Reference proteome</keyword>
<feature type="region of interest" description="Disordered" evidence="1">
    <location>
        <begin position="84"/>
        <end position="117"/>
    </location>
</feature>
<protein>
    <recommendedName>
        <fullName evidence="2">Centromere protein J C-terminal domain-containing protein</fullName>
    </recommendedName>
</protein>
<proteinExistence type="predicted"/>
<sequence>MISHYHHIWETLQVANQELRQWLKTNQEQPTDNNTTSNNYPSTTSGPKELYPRTQPSKNTSMVELEMELVKELEQSLSEIDSVDISCYPSKPNRNQPTRKNRNRSQHDYSLPSTHSRSHIEGPVIIDSIEMKDNDSIWLHHNIHRNVCKTIDCILDRDAKSLSKMKQSWQKLHQWSKHLHPYLEKKKQQRTVHHNSNDSKEYVDMNIKGDSFLSDHSLKVCIEKTPFYKRLIFPNGNCKEIYSDGRRETYYASSHIHKIAFPNNGYTFIFFPNGQLERHLSDGRVEVIYADGSIGLMSKDGIQEKLFLRNGKVVYRNRMANHTYEKENQ</sequence>
<feature type="domain" description="Centromere protein J C-terminal" evidence="2">
    <location>
        <begin position="269"/>
        <end position="293"/>
    </location>
</feature>
<dbReference type="Gramene" id="EME30089">
    <property type="protein sequence ID" value="EME30089"/>
    <property type="gene ID" value="Gasu_24730"/>
</dbReference>
<dbReference type="Pfam" id="PF07202">
    <property type="entry name" value="Tcp10_C"/>
    <property type="match status" value="1"/>
</dbReference>
<dbReference type="STRING" id="130081.M2Y2P3"/>
<gene>
    <name evidence="3" type="ORF">Gasu_24730</name>
</gene>
<dbReference type="AlphaFoldDB" id="M2Y2P3"/>
<reference evidence="3" key="2">
    <citation type="journal article" date="2013" name="Science">
        <title>Gene Transfer from Bacteria and Archaea Facilitated Evolution of an Extremophilic Eukaryote.</title>
        <authorList>
            <person name="Schoenknecht G."/>
            <person name="Chen W.-H."/>
            <person name="Ternes C.M."/>
            <person name="Barbier G.G."/>
            <person name="Shrestha R.P."/>
            <person name="Stanke M."/>
            <person name="Brautigam A."/>
            <person name="Baker B.J."/>
            <person name="Banfield J.F."/>
            <person name="Garavito R.M."/>
            <person name="Carr K."/>
            <person name="Wilkerson C."/>
            <person name="Rensing S.A."/>
            <person name="Gagneul D."/>
            <person name="Dickenson N.E."/>
            <person name="Oesterhelt C."/>
            <person name="Lercher M.J."/>
            <person name="Weber A.P.M."/>
        </authorList>
    </citation>
    <scope>NUCLEOTIDE SEQUENCE</scope>
    <source>
        <strain evidence="3">074W</strain>
    </source>
</reference>